<reference evidence="1" key="1">
    <citation type="journal article" date="2015" name="Nature">
        <title>Complex archaea that bridge the gap between prokaryotes and eukaryotes.</title>
        <authorList>
            <person name="Spang A."/>
            <person name="Saw J.H."/>
            <person name="Jorgensen S.L."/>
            <person name="Zaremba-Niedzwiedzka K."/>
            <person name="Martijn J."/>
            <person name="Lind A.E."/>
            <person name="van Eijk R."/>
            <person name="Schleper C."/>
            <person name="Guy L."/>
            <person name="Ettema T.J."/>
        </authorList>
    </citation>
    <scope>NUCLEOTIDE SEQUENCE</scope>
</reference>
<dbReference type="InterPro" id="IPR049718">
    <property type="entry name" value="AKO59007-like"/>
</dbReference>
<sequence length="357" mass="39940">MPFNAEQLAYAGKAAIDFFLKNDPVDQINEERPLFKKLVGDRKPYSGGLQYVVEQIRESNDKNFQGYFGDSQVTYNRKRTLNQAKFSYGSFHDGFGLNEDELTQNGILMTDDRDAKPSGAEKVQLTNLLTENTETLKLGFQEGFDIMLHRDGTQSTLEIPGLDNVISLTPTTGTVGGIDAAVKTYWQNYVKLDVTMANLIDEMEIAWRACVRYGGQAPNFLLAGDVFVDVYRKAANAQISRQIIVGGTRGNKDSTSVDASTGDGAKTGLFFKGIEIIWDPIFNTMDTLDSPGDEWESRCYFINTRYLKLRPIAGHWMVSRRPPRVYDRYVNYWATTAKAALTTGKRRAHAVITVTGS</sequence>
<dbReference type="AlphaFoldDB" id="A0A0F9LL90"/>
<evidence type="ECO:0008006" key="2">
    <source>
        <dbReference type="Google" id="ProtNLM"/>
    </source>
</evidence>
<name>A0A0F9LL90_9ZZZZ</name>
<dbReference type="NCBIfam" id="NF033394">
    <property type="entry name" value="capsid_maj_Podo"/>
    <property type="match status" value="1"/>
</dbReference>
<accession>A0A0F9LL90</accession>
<gene>
    <name evidence="1" type="ORF">LCGC14_1264010</name>
</gene>
<comment type="caution">
    <text evidence="1">The sequence shown here is derived from an EMBL/GenBank/DDBJ whole genome shotgun (WGS) entry which is preliminary data.</text>
</comment>
<organism evidence="1">
    <name type="scientific">marine sediment metagenome</name>
    <dbReference type="NCBI Taxonomy" id="412755"/>
    <lineage>
        <taxon>unclassified sequences</taxon>
        <taxon>metagenomes</taxon>
        <taxon>ecological metagenomes</taxon>
    </lineage>
</organism>
<protein>
    <recommendedName>
        <fullName evidence="2">Phage major capsid protein</fullName>
    </recommendedName>
</protein>
<proteinExistence type="predicted"/>
<dbReference type="EMBL" id="LAZR01007031">
    <property type="protein sequence ID" value="KKM87926.1"/>
    <property type="molecule type" value="Genomic_DNA"/>
</dbReference>
<evidence type="ECO:0000313" key="1">
    <source>
        <dbReference type="EMBL" id="KKM87926.1"/>
    </source>
</evidence>